<name>A0ABU8SD87_9SPHN</name>
<dbReference type="EMBL" id="JBBHJY010000011">
    <property type="protein sequence ID" value="MEJ6011914.1"/>
    <property type="molecule type" value="Genomic_DNA"/>
</dbReference>
<protein>
    <submittedName>
        <fullName evidence="1">Uncharacterized protein</fullName>
    </submittedName>
</protein>
<proteinExistence type="predicted"/>
<keyword evidence="2" id="KW-1185">Reference proteome</keyword>
<reference evidence="1 2" key="1">
    <citation type="submission" date="2024-03" db="EMBL/GenBank/DDBJ databases">
        <authorList>
            <person name="Jo J.-H."/>
        </authorList>
    </citation>
    <scope>NUCLEOTIDE SEQUENCE [LARGE SCALE GENOMIC DNA]</scope>
    <source>
        <strain evidence="1 2">AS3R-12</strain>
    </source>
</reference>
<comment type="caution">
    <text evidence="1">The sequence shown here is derived from an EMBL/GenBank/DDBJ whole genome shotgun (WGS) entry which is preliminary data.</text>
</comment>
<evidence type="ECO:0000313" key="2">
    <source>
        <dbReference type="Proteomes" id="UP001379235"/>
    </source>
</evidence>
<gene>
    <name evidence="1" type="ORF">WG900_18570</name>
</gene>
<evidence type="ECO:0000313" key="1">
    <source>
        <dbReference type="EMBL" id="MEJ6011914.1"/>
    </source>
</evidence>
<organism evidence="1 2">
    <name type="scientific">Novosphingobium aquae</name>
    <dbReference type="NCBI Taxonomy" id="3133435"/>
    <lineage>
        <taxon>Bacteria</taxon>
        <taxon>Pseudomonadati</taxon>
        <taxon>Pseudomonadota</taxon>
        <taxon>Alphaproteobacteria</taxon>
        <taxon>Sphingomonadales</taxon>
        <taxon>Sphingomonadaceae</taxon>
        <taxon>Novosphingobium</taxon>
    </lineage>
</organism>
<dbReference type="InterPro" id="IPR011050">
    <property type="entry name" value="Pectin_lyase_fold/virulence"/>
</dbReference>
<dbReference type="SUPFAM" id="SSF51126">
    <property type="entry name" value="Pectin lyase-like"/>
    <property type="match status" value="1"/>
</dbReference>
<accession>A0ABU8SD87</accession>
<dbReference type="Proteomes" id="UP001379235">
    <property type="component" value="Unassembled WGS sequence"/>
</dbReference>
<dbReference type="RefSeq" id="WP_339969605.1">
    <property type="nucleotide sequence ID" value="NZ_JBBHJY010000011.1"/>
</dbReference>
<sequence length="323" mass="32754">MFQGNYALKLNNSGGGNDINAASQIVTSYNAAKLYFAWNAVPEPSHGAEDSTSFVIKVTDLTTNTVLTNIAYSAFTAHNATGLFRDVNGWVATDWKVEDIDTIAGNDIKMEFVAIDCLYGGHGGCVYLDGFGNSNPVPNVGVSFDPATGVVRGASILLPISGTPDIDTAQPFYTTTAPAGQLVNPNFVGGTLQADTANAVTNAVTVQAAGGTIDTNGCNVLFSGAFSGAGGITKIGLGSAILSSVNTINGSVAVNGGTLNVAGSLSLLDVQGNSGGTLAPGDTIGTMSVTDRVTMRAGSTLAIDIDGRNYTGGAATCSKTFLV</sequence>